<feature type="compositionally biased region" description="Low complexity" evidence="1">
    <location>
        <begin position="317"/>
        <end position="326"/>
    </location>
</feature>
<dbReference type="KEGG" id="mvd:AWU67_04055"/>
<keyword evidence="2" id="KW-1133">Transmembrane helix</keyword>
<feature type="transmembrane region" description="Helical" evidence="2">
    <location>
        <begin position="47"/>
        <end position="66"/>
    </location>
</feature>
<dbReference type="PANTHER" id="PTHR34351:SF1">
    <property type="entry name" value="SLR1927 PROTEIN"/>
    <property type="match status" value="1"/>
</dbReference>
<evidence type="ECO:0000313" key="5">
    <source>
        <dbReference type="Proteomes" id="UP000058305"/>
    </source>
</evidence>
<organism evidence="4 5">
    <name type="scientific">Microterricola viridarii</name>
    <dbReference type="NCBI Taxonomy" id="412690"/>
    <lineage>
        <taxon>Bacteria</taxon>
        <taxon>Bacillati</taxon>
        <taxon>Actinomycetota</taxon>
        <taxon>Actinomycetes</taxon>
        <taxon>Micrococcales</taxon>
        <taxon>Microbacteriaceae</taxon>
        <taxon>Microterricola</taxon>
    </lineage>
</organism>
<keyword evidence="2" id="KW-0472">Membrane</keyword>
<dbReference type="RefSeq" id="WP_067226860.1">
    <property type="nucleotide sequence ID" value="NZ_CP014145.1"/>
</dbReference>
<evidence type="ECO:0000256" key="1">
    <source>
        <dbReference type="SAM" id="MobiDB-lite"/>
    </source>
</evidence>
<evidence type="ECO:0000256" key="2">
    <source>
        <dbReference type="SAM" id="Phobius"/>
    </source>
</evidence>
<dbReference type="Proteomes" id="UP000058305">
    <property type="component" value="Chromosome"/>
</dbReference>
<feature type="domain" description="DUF58" evidence="3">
    <location>
        <begin position="221"/>
        <end position="273"/>
    </location>
</feature>
<name>A0A0Y0MIB2_9MICO</name>
<protein>
    <recommendedName>
        <fullName evidence="3">DUF58 domain-containing protein</fullName>
    </recommendedName>
</protein>
<dbReference type="InterPro" id="IPR002881">
    <property type="entry name" value="DUF58"/>
</dbReference>
<reference evidence="4 5" key="1">
    <citation type="journal article" date="2016" name="J. Biotechnol.">
        <title>First complete genome sequence of a species in the genus Microterricola, an extremophilic cold active enzyme producing bacterial strain ERGS5:02 isolated from Sikkim Himalaya.</title>
        <authorList>
            <person name="Himanshu"/>
            <person name="Swarnkar M.K."/>
            <person name="Singh D."/>
            <person name="Kumar R."/>
        </authorList>
    </citation>
    <scope>NUCLEOTIDE SEQUENCE [LARGE SCALE GENOMIC DNA]</scope>
    <source>
        <strain evidence="4 5">ERGS5:02</strain>
    </source>
</reference>
<sequence>MSAATTGGGRSLRRDWWPRLSRRGWAFFVIGVALVAGALLFSRREFLFISFVLLSVPIVALCYVVMRGARVHVTRLFAPGIVSAGGEAVVSLTVRNIGRRASFGARWRDQAAAGIQVPHDALLPSLGRHRPGASGGDDTARLEYTLRPRRRGVYDIGPLVLGMVDPFGLAYAERPVGEPHDLVVTPRVSVLPDQGRALSSGTGALHELLRHTNPNSDELIAREYRPGDALRRVHWAATAKRDELMVRQEEQRSNPEARIILDTTLSGASAAELTAVRQRRGRLDTAVELALEAVASIAMHLLAAGFRLDLVETGPSQLGPGLSSGEQGRGGLRGDAPSTFRAPGGDRALLEGLANLQLPAPTIRATEEESAGSVLRNSSAHLPTFAVLIDIDEQEAAELAALRPFCGPAVAFLLGTVTRDADERLTAAGWHCIELRNPEQLPDAWVEAQKGRVSDVA</sequence>
<dbReference type="AlphaFoldDB" id="A0A0Y0MIB2"/>
<dbReference type="OrthoDB" id="9812729at2"/>
<feature type="transmembrane region" description="Helical" evidence="2">
    <location>
        <begin position="24"/>
        <end position="41"/>
    </location>
</feature>
<feature type="region of interest" description="Disordered" evidence="1">
    <location>
        <begin position="317"/>
        <end position="341"/>
    </location>
</feature>
<dbReference type="Pfam" id="PF01882">
    <property type="entry name" value="DUF58"/>
    <property type="match status" value="1"/>
</dbReference>
<gene>
    <name evidence="4" type="ORF">AWU67_04055</name>
</gene>
<keyword evidence="5" id="KW-1185">Reference proteome</keyword>
<reference evidence="5" key="2">
    <citation type="submission" date="2016-01" db="EMBL/GenBank/DDBJ databases">
        <title>First complete genome sequence of a species in the genus Microterricola, an extremophilic cold active enzyme producing strain ERGS5:02 isolated from Sikkim Himalaya.</title>
        <authorList>
            <person name="Kumar R."/>
            <person name="Singh D."/>
            <person name="Swarnkar M.K."/>
        </authorList>
    </citation>
    <scope>NUCLEOTIDE SEQUENCE [LARGE SCALE GENOMIC DNA]</scope>
    <source>
        <strain evidence="5">ERGS5:02</strain>
    </source>
</reference>
<keyword evidence="2" id="KW-0812">Transmembrane</keyword>
<accession>A0A0Y0MIB2</accession>
<proteinExistence type="predicted"/>
<evidence type="ECO:0000259" key="3">
    <source>
        <dbReference type="Pfam" id="PF01882"/>
    </source>
</evidence>
<evidence type="ECO:0000313" key="4">
    <source>
        <dbReference type="EMBL" id="AMB58165.1"/>
    </source>
</evidence>
<dbReference type="EMBL" id="CP014145">
    <property type="protein sequence ID" value="AMB58165.1"/>
    <property type="molecule type" value="Genomic_DNA"/>
</dbReference>
<dbReference type="PANTHER" id="PTHR34351">
    <property type="entry name" value="SLR1927 PROTEIN-RELATED"/>
    <property type="match status" value="1"/>
</dbReference>